<dbReference type="GO" id="GO:0006281">
    <property type="term" value="P:DNA repair"/>
    <property type="evidence" value="ECO:0007669"/>
    <property type="project" value="UniProtKB-KW"/>
</dbReference>
<accession>A0A6C0HYX5</accession>
<dbReference type="PANTHER" id="PTHR47810">
    <property type="entry name" value="DNA LIGASE"/>
    <property type="match status" value="1"/>
</dbReference>
<evidence type="ECO:0000259" key="6">
    <source>
        <dbReference type="PROSITE" id="PS50160"/>
    </source>
</evidence>
<dbReference type="SUPFAM" id="SSF56091">
    <property type="entry name" value="DNA ligase/mRNA capping enzyme, catalytic domain"/>
    <property type="match status" value="1"/>
</dbReference>
<proteinExistence type="predicted"/>
<evidence type="ECO:0000313" key="7">
    <source>
        <dbReference type="EMBL" id="QHT85749.1"/>
    </source>
</evidence>
<dbReference type="GO" id="GO:0006310">
    <property type="term" value="P:DNA recombination"/>
    <property type="evidence" value="ECO:0007669"/>
    <property type="project" value="InterPro"/>
</dbReference>
<dbReference type="Gene3D" id="2.40.50.140">
    <property type="entry name" value="Nucleic acid-binding proteins"/>
    <property type="match status" value="1"/>
</dbReference>
<reference evidence="7" key="1">
    <citation type="journal article" date="2020" name="Nature">
        <title>Giant virus diversity and host interactions through global metagenomics.</title>
        <authorList>
            <person name="Schulz F."/>
            <person name="Roux S."/>
            <person name="Paez-Espino D."/>
            <person name="Jungbluth S."/>
            <person name="Walsh D.A."/>
            <person name="Denef V.J."/>
            <person name="McMahon K.D."/>
            <person name="Konstantinidis K.T."/>
            <person name="Eloe-Fadrosh E.A."/>
            <person name="Kyrpides N.C."/>
            <person name="Woyke T."/>
        </authorList>
    </citation>
    <scope>NUCLEOTIDE SEQUENCE</scope>
    <source>
        <strain evidence="7">GVMAG-M-3300023184-182</strain>
    </source>
</reference>
<name>A0A6C0HYX5_9ZZZZ</name>
<keyword evidence="5" id="KW-0234">DNA repair</keyword>
<keyword evidence="4" id="KW-0227">DNA damage</keyword>
<sequence length="395" mass="45566">MNIFTMKTLYNTTVGTGRKKQWSICVLENGPKSYTIKTSHGIVGGKMINHETIITEGKNIGKKNETSPKQQAILEAEREWTKKNRQGYNCSENTESNTNTEIKNDNVLTGIKPMLATEFVQSSSLSYPVYIQPKLDGVRCLVYIGPDGKLIFQSRQNTIFETVKHLQCDLSIIFDKISEFGNAQKFILDGELYIHGRPFNEITSMVRKSNHIDASQLQYHIYDCLFLDKLDLKFNERNIILHELSKSNKSPNIVFVETETANSLDDIEHFHTHYTTLQNPYEGIMIRKINSQYKQQNRSKDLQKYKKFFDEEFEIVDFNEGTGSHSGTPIFVCRSNINPDKTFKATMQGTIESRRKIMENIEEYIGKMLTVKYQEKSVEDGIPRFPVGIEVRDYE</sequence>
<dbReference type="InterPro" id="IPR016059">
    <property type="entry name" value="DNA_ligase_ATP-dep_CS"/>
</dbReference>
<dbReference type="GO" id="GO:0005524">
    <property type="term" value="F:ATP binding"/>
    <property type="evidence" value="ECO:0007669"/>
    <property type="project" value="InterPro"/>
</dbReference>
<evidence type="ECO:0000256" key="2">
    <source>
        <dbReference type="ARBA" id="ARBA00022598"/>
    </source>
</evidence>
<feature type="domain" description="ATP-dependent DNA ligase family profile" evidence="6">
    <location>
        <begin position="210"/>
        <end position="317"/>
    </location>
</feature>
<dbReference type="InterPro" id="IPR012340">
    <property type="entry name" value="NA-bd_OB-fold"/>
</dbReference>
<organism evidence="7">
    <name type="scientific">viral metagenome</name>
    <dbReference type="NCBI Taxonomy" id="1070528"/>
    <lineage>
        <taxon>unclassified sequences</taxon>
        <taxon>metagenomes</taxon>
        <taxon>organismal metagenomes</taxon>
    </lineage>
</organism>
<evidence type="ECO:0000256" key="1">
    <source>
        <dbReference type="ARBA" id="ARBA00001968"/>
    </source>
</evidence>
<protein>
    <recommendedName>
        <fullName evidence="6">ATP-dependent DNA ligase family profile domain-containing protein</fullName>
    </recommendedName>
</protein>
<dbReference type="PANTHER" id="PTHR47810:SF1">
    <property type="entry name" value="DNA LIGASE B"/>
    <property type="match status" value="1"/>
</dbReference>
<comment type="cofactor">
    <cofactor evidence="1">
        <name>a divalent metal cation</name>
        <dbReference type="ChEBI" id="CHEBI:60240"/>
    </cofactor>
</comment>
<evidence type="ECO:0000256" key="5">
    <source>
        <dbReference type="ARBA" id="ARBA00023204"/>
    </source>
</evidence>
<keyword evidence="3" id="KW-0235">DNA replication</keyword>
<dbReference type="EMBL" id="MN740044">
    <property type="protein sequence ID" value="QHT85749.1"/>
    <property type="molecule type" value="Genomic_DNA"/>
</dbReference>
<dbReference type="InterPro" id="IPR029319">
    <property type="entry name" value="DNA_ligase_OB"/>
</dbReference>
<dbReference type="GO" id="GO:0006260">
    <property type="term" value="P:DNA replication"/>
    <property type="evidence" value="ECO:0007669"/>
    <property type="project" value="UniProtKB-KW"/>
</dbReference>
<evidence type="ECO:0000256" key="4">
    <source>
        <dbReference type="ARBA" id="ARBA00022763"/>
    </source>
</evidence>
<dbReference type="AlphaFoldDB" id="A0A6C0HYX5"/>
<dbReference type="SUPFAM" id="SSF50249">
    <property type="entry name" value="Nucleic acid-binding proteins"/>
    <property type="match status" value="1"/>
</dbReference>
<dbReference type="PROSITE" id="PS50160">
    <property type="entry name" value="DNA_LIGASE_A3"/>
    <property type="match status" value="1"/>
</dbReference>
<dbReference type="PROSITE" id="PS00333">
    <property type="entry name" value="DNA_LIGASE_A2"/>
    <property type="match status" value="1"/>
</dbReference>
<keyword evidence="2" id="KW-0436">Ligase</keyword>
<dbReference type="InterPro" id="IPR012310">
    <property type="entry name" value="DNA_ligase_ATP-dep_cent"/>
</dbReference>
<dbReference type="Pfam" id="PF14743">
    <property type="entry name" value="DNA_ligase_OB_2"/>
    <property type="match status" value="1"/>
</dbReference>
<dbReference type="Gene3D" id="3.30.470.30">
    <property type="entry name" value="DNA ligase/mRNA capping enzyme"/>
    <property type="match status" value="1"/>
</dbReference>
<evidence type="ECO:0000256" key="3">
    <source>
        <dbReference type="ARBA" id="ARBA00022705"/>
    </source>
</evidence>
<dbReference type="Pfam" id="PF01068">
    <property type="entry name" value="DNA_ligase_A_M"/>
    <property type="match status" value="1"/>
</dbReference>
<dbReference type="GO" id="GO:0003910">
    <property type="term" value="F:DNA ligase (ATP) activity"/>
    <property type="evidence" value="ECO:0007669"/>
    <property type="project" value="InterPro"/>
</dbReference>
<dbReference type="InterPro" id="IPR050326">
    <property type="entry name" value="NAD_dep_DNA_ligaseB"/>
</dbReference>